<dbReference type="PROSITE" id="PS50921">
    <property type="entry name" value="ANTAR"/>
    <property type="match status" value="1"/>
</dbReference>
<reference evidence="3" key="1">
    <citation type="submission" date="2016-10" db="EMBL/GenBank/DDBJ databases">
        <authorList>
            <person name="Varghese N."/>
            <person name="Submissions S."/>
        </authorList>
    </citation>
    <scope>NUCLEOTIDE SEQUENCE [LARGE SCALE GENOMIC DNA]</scope>
    <source>
        <strain evidence="3">CGMCC 4.3568</strain>
    </source>
</reference>
<dbReference type="Gene3D" id="3.30.450.40">
    <property type="match status" value="1"/>
</dbReference>
<dbReference type="EMBL" id="FOKG01000006">
    <property type="protein sequence ID" value="SFB19900.1"/>
    <property type="molecule type" value="Genomic_DNA"/>
</dbReference>
<dbReference type="InterPro" id="IPR029016">
    <property type="entry name" value="GAF-like_dom_sf"/>
</dbReference>
<dbReference type="SMART" id="SM00065">
    <property type="entry name" value="GAF"/>
    <property type="match status" value="1"/>
</dbReference>
<organism evidence="2 3">
    <name type="scientific">Amycolatopsis marina</name>
    <dbReference type="NCBI Taxonomy" id="490629"/>
    <lineage>
        <taxon>Bacteria</taxon>
        <taxon>Bacillati</taxon>
        <taxon>Actinomycetota</taxon>
        <taxon>Actinomycetes</taxon>
        <taxon>Pseudonocardiales</taxon>
        <taxon>Pseudonocardiaceae</taxon>
        <taxon>Amycolatopsis</taxon>
    </lineage>
</organism>
<dbReference type="PIRSF" id="PIRSF036625">
    <property type="entry name" value="GAF_ANTAR"/>
    <property type="match status" value="1"/>
</dbReference>
<proteinExistence type="predicted"/>
<evidence type="ECO:0000259" key="1">
    <source>
        <dbReference type="PROSITE" id="PS50921"/>
    </source>
</evidence>
<dbReference type="SMART" id="SM01012">
    <property type="entry name" value="ANTAR"/>
    <property type="match status" value="1"/>
</dbReference>
<dbReference type="AlphaFoldDB" id="A0A1I0Z5N1"/>
<dbReference type="InterPro" id="IPR012074">
    <property type="entry name" value="GAF_ANTAR"/>
</dbReference>
<dbReference type="SUPFAM" id="SSF55781">
    <property type="entry name" value="GAF domain-like"/>
    <property type="match status" value="1"/>
</dbReference>
<keyword evidence="3" id="KW-1185">Reference proteome</keyword>
<gene>
    <name evidence="2" type="ORF">SAMN05216266_10668</name>
</gene>
<dbReference type="Proteomes" id="UP000243799">
    <property type="component" value="Unassembled WGS sequence"/>
</dbReference>
<dbReference type="Pfam" id="PF13185">
    <property type="entry name" value="GAF_2"/>
    <property type="match status" value="1"/>
</dbReference>
<dbReference type="RefSeq" id="WP_245788306.1">
    <property type="nucleotide sequence ID" value="NZ_FOKG01000006.1"/>
</dbReference>
<dbReference type="Pfam" id="PF03861">
    <property type="entry name" value="ANTAR"/>
    <property type="match status" value="1"/>
</dbReference>
<evidence type="ECO:0000313" key="2">
    <source>
        <dbReference type="EMBL" id="SFB19900.1"/>
    </source>
</evidence>
<name>A0A1I0Z5N1_9PSEU</name>
<sequence length="254" mass="26998">MTDKSYADEVPATQTSMADSLAVITASLVGGHDSSDVLRLVTSAGQDLLGSAATGVMVVDPRGGLEVVAASDERARFVELLQSHTKEGPCPDCIRSGEIVQVDDITEHRRRWPEFTEAARKAGYLAVLAVPMKLGDRTVGGLNLLHTTVTKPASWQLRLAQTLADLVVLSLSQERDLRRSSRLAEQTLTALNDRVLVAHAVGLIAGTLDIDPHQARTALAAYAVGQGRPAPEIARAIAEGELAPEELTVPARAD</sequence>
<dbReference type="InterPro" id="IPR003018">
    <property type="entry name" value="GAF"/>
</dbReference>
<accession>A0A1I0Z5N1</accession>
<dbReference type="GO" id="GO:0003723">
    <property type="term" value="F:RNA binding"/>
    <property type="evidence" value="ECO:0007669"/>
    <property type="project" value="InterPro"/>
</dbReference>
<evidence type="ECO:0000313" key="3">
    <source>
        <dbReference type="Proteomes" id="UP000243799"/>
    </source>
</evidence>
<feature type="domain" description="ANTAR" evidence="1">
    <location>
        <begin position="177"/>
        <end position="238"/>
    </location>
</feature>
<dbReference type="InterPro" id="IPR005561">
    <property type="entry name" value="ANTAR"/>
</dbReference>
<protein>
    <submittedName>
        <fullName evidence="2">GAF domain-containing protein</fullName>
    </submittedName>
</protein>
<dbReference type="STRING" id="490629.SAMN05216266_10668"/>